<evidence type="ECO:0000256" key="12">
    <source>
        <dbReference type="RuleBase" id="RU363075"/>
    </source>
</evidence>
<dbReference type="EMBL" id="LJIG01000839">
    <property type="protein sequence ID" value="KRT86101.1"/>
    <property type="molecule type" value="Genomic_DNA"/>
</dbReference>
<accession>A0A0T6BFH7</accession>
<evidence type="ECO:0000256" key="8">
    <source>
        <dbReference type="ARBA" id="ARBA00022989"/>
    </source>
</evidence>
<keyword evidence="8 12" id="KW-1133">Transmembrane helix</keyword>
<evidence type="ECO:0000256" key="6">
    <source>
        <dbReference type="ARBA" id="ARBA00022692"/>
    </source>
</evidence>
<feature type="transmembrane region" description="Helical" evidence="12">
    <location>
        <begin position="197"/>
        <end position="214"/>
    </location>
</feature>
<dbReference type="UniPathway" id="UPA00378"/>
<evidence type="ECO:0000313" key="13">
    <source>
        <dbReference type="EMBL" id="KRT86101.1"/>
    </source>
</evidence>
<evidence type="ECO:0000256" key="11">
    <source>
        <dbReference type="ARBA" id="ARBA00048899"/>
    </source>
</evidence>
<sequence>MSQIMLIVASAHLVFCPFTKVEESFNLQAIHDLLYLRENLSQYDHLEFPGVVPRTFIGATFISFIISPIIALFQYFDISKFWSQYIVRAALAGTVIYSFHQFSKTLEEIFGSRWLQWFFAITVTQSHFMFYLSRTLPNTFALPLVLYALRAWLKGHHMQFLVCSGAAILIFRFEVILFLGALLLYDLYYKRVSLLQLLNIVIPAGGFIIGTTIFHDSIFWKRPLWPEGELLWFNIVENKSSD</sequence>
<evidence type="ECO:0000256" key="4">
    <source>
        <dbReference type="ARBA" id="ARBA00022676"/>
    </source>
</evidence>
<dbReference type="GO" id="GO:0052917">
    <property type="term" value="F:dol-P-Man:Man(7)GlcNAc(2)-PP-Dol alpha-1,6-mannosyltransferase activity"/>
    <property type="evidence" value="ECO:0007669"/>
    <property type="project" value="UniProtKB-EC"/>
</dbReference>
<evidence type="ECO:0000256" key="10">
    <source>
        <dbReference type="ARBA" id="ARBA00044721"/>
    </source>
</evidence>
<gene>
    <name evidence="13" type="ORF">AMK59_704</name>
</gene>
<dbReference type="PANTHER" id="PTHR22760">
    <property type="entry name" value="GLYCOSYLTRANSFERASE"/>
    <property type="match status" value="1"/>
</dbReference>
<keyword evidence="5" id="KW-0808">Transferase</keyword>
<feature type="transmembrane region" description="Helical" evidence="12">
    <location>
        <begin position="55"/>
        <end position="73"/>
    </location>
</feature>
<comment type="catalytic activity">
    <reaction evidence="11">
        <text>an alpha-D-Man-(1-&gt;2)-alpha-D-Man-(1-&gt;2)-alpha-D-Man-(1-&gt;3)-[alpha-D-Man-(1-&gt;2)-alpha-D-Man-(1-&gt;3)-alpha-D-Man-(1-&gt;6)]-beta-D-Man-(1-&gt;4)-beta-D-GlcNAc-(1-&gt;4)-alpha-D-GlcNAc-diphospho-di-trans,poly-cis-dolichol + a di-trans,poly-cis-dolichyl beta-D-mannosyl phosphate = an alpha-D-Man-(1-&gt;2)-alpha-D-Man-(1-&gt;2)-alpha-D-Man-(1-&gt;3)-[alpha-D-Man-(1-&gt;2)-alpha-D-Man-(1-&gt;3)-[alpha-D-Man-(1-&gt;6)]-alpha-D-Man-(1-&gt;6)]-beta-D-Man-(1-&gt;4)-beta-D-GlcNAc-(1-&gt;4)-alpha-D-GlcNAc-diphospho-di-trans,poly-cis-dolichol + a di-trans,poly-cis-dolichyl phosphate + H(+)</text>
        <dbReference type="Rhea" id="RHEA:29535"/>
        <dbReference type="Rhea" id="RHEA-COMP:19498"/>
        <dbReference type="Rhea" id="RHEA-COMP:19501"/>
        <dbReference type="Rhea" id="RHEA-COMP:19518"/>
        <dbReference type="Rhea" id="RHEA-COMP:19519"/>
        <dbReference type="ChEBI" id="CHEBI:15378"/>
        <dbReference type="ChEBI" id="CHEBI:57683"/>
        <dbReference type="ChEBI" id="CHEBI:58211"/>
        <dbReference type="ChEBI" id="CHEBI:132517"/>
        <dbReference type="ChEBI" id="CHEBI:132519"/>
        <dbReference type="EC" id="2.4.1.260"/>
    </reaction>
    <physiologicalReaction direction="left-to-right" evidence="11">
        <dbReference type="Rhea" id="RHEA:29536"/>
    </physiologicalReaction>
</comment>
<evidence type="ECO:0000256" key="3">
    <source>
        <dbReference type="ARBA" id="ARBA00007063"/>
    </source>
</evidence>
<evidence type="ECO:0000256" key="1">
    <source>
        <dbReference type="ARBA" id="ARBA00004477"/>
    </source>
</evidence>
<comment type="similarity">
    <text evidence="3 12">Belongs to the glycosyltransferase 22 family.</text>
</comment>
<dbReference type="OrthoDB" id="19039at2759"/>
<evidence type="ECO:0000256" key="2">
    <source>
        <dbReference type="ARBA" id="ARBA00004922"/>
    </source>
</evidence>
<comment type="pathway">
    <text evidence="2">Protein modification; protein glycosylation.</text>
</comment>
<feature type="transmembrane region" description="Helical" evidence="12">
    <location>
        <begin position="85"/>
        <end position="102"/>
    </location>
</feature>
<dbReference type="GO" id="GO:0006487">
    <property type="term" value="P:protein N-linked glycosylation"/>
    <property type="evidence" value="ECO:0007669"/>
    <property type="project" value="TreeGrafter"/>
</dbReference>
<evidence type="ECO:0000256" key="5">
    <source>
        <dbReference type="ARBA" id="ARBA00022679"/>
    </source>
</evidence>
<keyword evidence="7 12" id="KW-0256">Endoplasmic reticulum</keyword>
<name>A0A0T6BFH7_9SCAR</name>
<comment type="caution">
    <text evidence="13">The sequence shown here is derived from an EMBL/GenBank/DDBJ whole genome shotgun (WGS) entry which is preliminary data.</text>
</comment>
<keyword evidence="4 12" id="KW-0328">Glycosyltransferase</keyword>
<dbReference type="EC" id="2.4.1.-" evidence="12"/>
<proteinExistence type="inferred from homology"/>
<evidence type="ECO:0000313" key="14">
    <source>
        <dbReference type="Proteomes" id="UP000051574"/>
    </source>
</evidence>
<keyword evidence="6 12" id="KW-0812">Transmembrane</keyword>
<keyword evidence="9 12" id="KW-0472">Membrane</keyword>
<evidence type="ECO:0000256" key="9">
    <source>
        <dbReference type="ARBA" id="ARBA00023136"/>
    </source>
</evidence>
<comment type="caution">
    <text evidence="12">Lacks conserved residue(s) required for the propagation of feature annotation.</text>
</comment>
<dbReference type="PANTHER" id="PTHR22760:SF1">
    <property type="entry name" value="DOL-P-MAN:MAN(7)GLCNAC(2)-PP-DOL ALPHA-1,6-MANNOSYLTRANSFERASE"/>
    <property type="match status" value="1"/>
</dbReference>
<reference evidence="13 14" key="1">
    <citation type="submission" date="2015-09" db="EMBL/GenBank/DDBJ databases">
        <title>Draft genome of the scarab beetle Oryctes borbonicus.</title>
        <authorList>
            <person name="Meyer J.M."/>
            <person name="Markov G.V."/>
            <person name="Baskaran P."/>
            <person name="Herrmann M."/>
            <person name="Sommer R.J."/>
            <person name="Roedelsperger C."/>
        </authorList>
    </citation>
    <scope>NUCLEOTIDE SEQUENCE [LARGE SCALE GENOMIC DNA]</scope>
    <source>
        <strain evidence="13">OB123</strain>
        <tissue evidence="13">Whole animal</tissue>
    </source>
</reference>
<organism evidence="13 14">
    <name type="scientific">Oryctes borbonicus</name>
    <dbReference type="NCBI Taxonomy" id="1629725"/>
    <lineage>
        <taxon>Eukaryota</taxon>
        <taxon>Metazoa</taxon>
        <taxon>Ecdysozoa</taxon>
        <taxon>Arthropoda</taxon>
        <taxon>Hexapoda</taxon>
        <taxon>Insecta</taxon>
        <taxon>Pterygota</taxon>
        <taxon>Neoptera</taxon>
        <taxon>Endopterygota</taxon>
        <taxon>Coleoptera</taxon>
        <taxon>Polyphaga</taxon>
        <taxon>Scarabaeiformia</taxon>
        <taxon>Scarabaeidae</taxon>
        <taxon>Dynastinae</taxon>
        <taxon>Oryctes</taxon>
    </lineage>
</organism>
<feature type="non-terminal residue" evidence="13">
    <location>
        <position position="242"/>
    </location>
</feature>
<comment type="subcellular location">
    <subcellularLocation>
        <location evidence="1 12">Endoplasmic reticulum membrane</location>
        <topology evidence="1 12">Multi-pass membrane protein</topology>
    </subcellularLocation>
</comment>
<dbReference type="AlphaFoldDB" id="A0A0T6BFH7"/>
<dbReference type="Proteomes" id="UP000051574">
    <property type="component" value="Unassembled WGS sequence"/>
</dbReference>
<dbReference type="GO" id="GO:0005789">
    <property type="term" value="C:endoplasmic reticulum membrane"/>
    <property type="evidence" value="ECO:0007669"/>
    <property type="project" value="UniProtKB-SubCell"/>
</dbReference>
<dbReference type="Pfam" id="PF03901">
    <property type="entry name" value="Glyco_transf_22"/>
    <property type="match status" value="1"/>
</dbReference>
<evidence type="ECO:0000256" key="7">
    <source>
        <dbReference type="ARBA" id="ARBA00022824"/>
    </source>
</evidence>
<comment type="function">
    <text evidence="10">Mannosyltransferase that operates in the biosynthetic pathway of dolichol-linked oligosaccharides, the glycan precursors employed in protein asparagine (N)-glycosylation. The assembly of dolichol-linked oligosaccharides begins on the cytosolic side of the endoplasmic reticulum membrane and finishes in its lumen. The sequential addition of sugars to dolichol pyrophosphate produces dolichol-linked oligosaccharides containing fourteen sugars, including two GlcNAcs, nine mannoses and three glucoses. Once assembled, the oligosaccharide is transferred from the lipid to nascent proteins by oligosaccharyltransferases. In the lumen of the endoplasmic reticulum, adds the eighth mannose residue in an alpha-1,6 linkage onto Man(7)GlcNAc(2)-PP-dolichol to produce Man(8)GlcNAc(2)-PP-dolichol.</text>
</comment>
<feature type="transmembrane region" description="Helical" evidence="12">
    <location>
        <begin position="160"/>
        <end position="185"/>
    </location>
</feature>
<dbReference type="InterPro" id="IPR005599">
    <property type="entry name" value="GPI_mannosylTrfase"/>
</dbReference>
<keyword evidence="14" id="KW-1185">Reference proteome</keyword>
<protein>
    <recommendedName>
        <fullName evidence="12">Mannosyltransferase</fullName>
        <ecNumber evidence="12">2.4.1.-</ecNumber>
    </recommendedName>
</protein>